<dbReference type="PANTHER" id="PTHR40034">
    <property type="entry name" value="BSL5891 PROTEIN"/>
    <property type="match status" value="1"/>
</dbReference>
<protein>
    <submittedName>
        <fullName evidence="2">Uncharacterized protein</fullName>
    </submittedName>
</protein>
<accession>A0A8G2CJY4</accession>
<dbReference type="InterPro" id="IPR021741">
    <property type="entry name" value="DUF3311"/>
</dbReference>
<dbReference type="EMBL" id="FTNE01000007">
    <property type="protein sequence ID" value="SIQ63259.1"/>
    <property type="molecule type" value="Genomic_DNA"/>
</dbReference>
<evidence type="ECO:0000313" key="2">
    <source>
        <dbReference type="EMBL" id="SIQ63259.1"/>
    </source>
</evidence>
<feature type="transmembrane region" description="Helical" evidence="1">
    <location>
        <begin position="51"/>
        <end position="71"/>
    </location>
</feature>
<gene>
    <name evidence="2" type="ORF">SAMN05421828_10759</name>
</gene>
<dbReference type="OrthoDB" id="123261at2"/>
<organism evidence="2 3">
    <name type="scientific">Acidiphilium rubrum</name>
    <dbReference type="NCBI Taxonomy" id="526"/>
    <lineage>
        <taxon>Bacteria</taxon>
        <taxon>Pseudomonadati</taxon>
        <taxon>Pseudomonadota</taxon>
        <taxon>Alphaproteobacteria</taxon>
        <taxon>Acetobacterales</taxon>
        <taxon>Acidocellaceae</taxon>
        <taxon>Acidiphilium</taxon>
    </lineage>
</organism>
<dbReference type="AlphaFoldDB" id="A0A8G2CJY4"/>
<keyword evidence="1" id="KW-0472">Membrane</keyword>
<reference evidence="2 3" key="1">
    <citation type="submission" date="2017-01" db="EMBL/GenBank/DDBJ databases">
        <authorList>
            <person name="Varghese N."/>
            <person name="Submissions S."/>
        </authorList>
    </citation>
    <scope>NUCLEOTIDE SEQUENCE [LARGE SCALE GENOMIC DNA]</scope>
    <source>
        <strain evidence="2 3">ATCC 35905</strain>
    </source>
</reference>
<dbReference type="RefSeq" id="WP_081849011.1">
    <property type="nucleotide sequence ID" value="NZ_DAOMCH010000011.1"/>
</dbReference>
<name>A0A8G2CJY4_ACIRU</name>
<feature type="transmembrane region" description="Helical" evidence="1">
    <location>
        <begin position="21"/>
        <end position="39"/>
    </location>
</feature>
<evidence type="ECO:0000313" key="3">
    <source>
        <dbReference type="Proteomes" id="UP000186308"/>
    </source>
</evidence>
<sequence length="75" mass="8781">MSSPDWSSREPEPERGRRVSAWRFLLLIPFIGTLWVPFYNHALPAVFGFPFFYWYQLVAVPLSAVIIFIVYKAES</sequence>
<comment type="caution">
    <text evidence="2">The sequence shown here is derived from an EMBL/GenBank/DDBJ whole genome shotgun (WGS) entry which is preliminary data.</text>
</comment>
<evidence type="ECO:0000256" key="1">
    <source>
        <dbReference type="SAM" id="Phobius"/>
    </source>
</evidence>
<keyword evidence="1" id="KW-1133">Transmembrane helix</keyword>
<dbReference type="Pfam" id="PF11755">
    <property type="entry name" value="DUF3311"/>
    <property type="match status" value="1"/>
</dbReference>
<proteinExistence type="predicted"/>
<keyword evidence="1" id="KW-0812">Transmembrane</keyword>
<dbReference type="Proteomes" id="UP000186308">
    <property type="component" value="Unassembled WGS sequence"/>
</dbReference>
<dbReference type="PANTHER" id="PTHR40034:SF1">
    <property type="entry name" value="BSL5891 PROTEIN"/>
    <property type="match status" value="1"/>
</dbReference>
<keyword evidence="3" id="KW-1185">Reference proteome</keyword>